<reference evidence="3 4" key="1">
    <citation type="submission" date="2018-02" db="EMBL/GenBank/DDBJ databases">
        <title>Solimicrobium silvestre gen. nov., sp. nov., isolated from alpine forest soil.</title>
        <authorList>
            <person name="Margesin R."/>
            <person name="Albuquerque L."/>
            <person name="Zhang D.-C."/>
            <person name="Froufe H.J.C."/>
            <person name="Severino R."/>
            <person name="Roxo I."/>
            <person name="Egas C."/>
            <person name="Da Costa M.S."/>
        </authorList>
    </citation>
    <scope>NUCLEOTIDE SEQUENCE [LARGE SCALE GENOMIC DNA]</scope>
    <source>
        <strain evidence="3 4">S20-91</strain>
    </source>
</reference>
<feature type="repeat" description="TPR" evidence="1">
    <location>
        <begin position="150"/>
        <end position="183"/>
    </location>
</feature>
<dbReference type="SUPFAM" id="SSF53335">
    <property type="entry name" value="S-adenosyl-L-methionine-dependent methyltransferases"/>
    <property type="match status" value="1"/>
</dbReference>
<evidence type="ECO:0000313" key="4">
    <source>
        <dbReference type="Proteomes" id="UP000237839"/>
    </source>
</evidence>
<evidence type="ECO:0000313" key="3">
    <source>
        <dbReference type="EMBL" id="PRC93053.1"/>
    </source>
</evidence>
<accession>A0A2S9GZC2</accession>
<feature type="repeat" description="TPR" evidence="1">
    <location>
        <begin position="116"/>
        <end position="149"/>
    </location>
</feature>
<dbReference type="GO" id="GO:0006493">
    <property type="term" value="P:protein O-linked glycosylation"/>
    <property type="evidence" value="ECO:0007669"/>
    <property type="project" value="InterPro"/>
</dbReference>
<dbReference type="PANTHER" id="PTHR44366">
    <property type="entry name" value="UDP-N-ACETYLGLUCOSAMINE--PEPTIDE N-ACETYLGLUCOSAMINYLTRANSFERASE 110 KDA SUBUNIT"/>
    <property type="match status" value="1"/>
</dbReference>
<sequence length="510" mass="57411">MNIKTINSIPELLQHAVKLHQQGELASAKNRYQQILQINPHQFEALHFLGVIAKQTGNPLEAISLISAAINTVTTALNANHASAFCNLGTAFQDCGQTEQALKNYQQAILLKPDYSIAHNNLGNTFKNCGKLEAAIHSYENALHYHPNYPDAYYNCGTTYQLQQQYTKALNCFERAIQLKTNYPAAYFARGVAFQSLYDYESALVSYDQAITLQPDYSEAYLNRGITLNKLQQFQAALDNFELAIHYQKNYAKAHHYRANTLRQLMRIEDAIEAYQCALELGADSQQITFALAALGVGAPPSAPPTTYVKELFDHYAEHFDVHLVDVLKYEMPQIVATAIEKYRMRDQLDSLDLGCGTGLCGSYLRPYSRTLTGVDLSQKMLDKASQLKHYDQLICTEITEFLSEKIDNFDLVCAADVLVYIGDLSGVFSRVHQALRSGGLFCFSVEEAAEEIQGHDFILKATNRYAHTEQYIRHLANLYDFKIHEITQQVARQENQKNSSALVTLLSRA</sequence>
<dbReference type="InterPro" id="IPR013217">
    <property type="entry name" value="Methyltransf_12"/>
</dbReference>
<dbReference type="InterPro" id="IPR019734">
    <property type="entry name" value="TPR_rpt"/>
</dbReference>
<feature type="repeat" description="TPR" evidence="1">
    <location>
        <begin position="184"/>
        <end position="217"/>
    </location>
</feature>
<dbReference type="CDD" id="cd02440">
    <property type="entry name" value="AdoMet_MTases"/>
    <property type="match status" value="1"/>
</dbReference>
<comment type="caution">
    <text evidence="3">The sequence shown here is derived from an EMBL/GenBank/DDBJ whole genome shotgun (WGS) entry which is preliminary data.</text>
</comment>
<feature type="repeat" description="TPR" evidence="1">
    <location>
        <begin position="218"/>
        <end position="251"/>
    </location>
</feature>
<dbReference type="Proteomes" id="UP000237839">
    <property type="component" value="Unassembled WGS sequence"/>
</dbReference>
<protein>
    <submittedName>
        <fullName evidence="3">TPR repeat</fullName>
    </submittedName>
</protein>
<dbReference type="PROSITE" id="PS50005">
    <property type="entry name" value="TPR"/>
    <property type="match status" value="5"/>
</dbReference>
<feature type="domain" description="Methyltransferase type 12" evidence="2">
    <location>
        <begin position="352"/>
        <end position="442"/>
    </location>
</feature>
<dbReference type="SUPFAM" id="SSF48452">
    <property type="entry name" value="TPR-like"/>
    <property type="match status" value="1"/>
</dbReference>
<dbReference type="Gene3D" id="1.25.40.10">
    <property type="entry name" value="Tetratricopeptide repeat domain"/>
    <property type="match status" value="4"/>
</dbReference>
<dbReference type="OrthoDB" id="9809392at2"/>
<keyword evidence="4" id="KW-1185">Reference proteome</keyword>
<dbReference type="SMART" id="SM00028">
    <property type="entry name" value="TPR"/>
    <property type="match status" value="8"/>
</dbReference>
<name>A0A2S9GZC2_9BURK</name>
<dbReference type="AlphaFoldDB" id="A0A2S9GZC2"/>
<proteinExistence type="predicted"/>
<dbReference type="GO" id="GO:0097363">
    <property type="term" value="F:protein O-acetylglucosaminyltransferase activity"/>
    <property type="evidence" value="ECO:0007669"/>
    <property type="project" value="TreeGrafter"/>
</dbReference>
<organism evidence="3 4">
    <name type="scientific">Solimicrobium silvestre</name>
    <dbReference type="NCBI Taxonomy" id="2099400"/>
    <lineage>
        <taxon>Bacteria</taxon>
        <taxon>Pseudomonadati</taxon>
        <taxon>Pseudomonadota</taxon>
        <taxon>Betaproteobacteria</taxon>
        <taxon>Burkholderiales</taxon>
        <taxon>Oxalobacteraceae</taxon>
        <taxon>Solimicrobium</taxon>
    </lineage>
</organism>
<dbReference type="Pfam" id="PF13414">
    <property type="entry name" value="TPR_11"/>
    <property type="match status" value="2"/>
</dbReference>
<dbReference type="Pfam" id="PF08242">
    <property type="entry name" value="Methyltransf_12"/>
    <property type="match status" value="1"/>
</dbReference>
<keyword evidence="1" id="KW-0802">TPR repeat</keyword>
<dbReference type="InterPro" id="IPR029063">
    <property type="entry name" value="SAM-dependent_MTases_sf"/>
</dbReference>
<dbReference type="Pfam" id="PF00515">
    <property type="entry name" value="TPR_1"/>
    <property type="match status" value="1"/>
</dbReference>
<dbReference type="PROSITE" id="PS50293">
    <property type="entry name" value="TPR_REGION"/>
    <property type="match status" value="1"/>
</dbReference>
<evidence type="ECO:0000259" key="2">
    <source>
        <dbReference type="Pfam" id="PF08242"/>
    </source>
</evidence>
<feature type="repeat" description="TPR" evidence="1">
    <location>
        <begin position="82"/>
        <end position="115"/>
    </location>
</feature>
<dbReference type="InterPro" id="IPR037919">
    <property type="entry name" value="OGT"/>
</dbReference>
<dbReference type="EMBL" id="PUGF01000009">
    <property type="protein sequence ID" value="PRC93053.1"/>
    <property type="molecule type" value="Genomic_DNA"/>
</dbReference>
<dbReference type="Gene3D" id="3.40.50.150">
    <property type="entry name" value="Vaccinia Virus protein VP39"/>
    <property type="match status" value="1"/>
</dbReference>
<dbReference type="RefSeq" id="WP_105531794.1">
    <property type="nucleotide sequence ID" value="NZ_PUGF01000009.1"/>
</dbReference>
<dbReference type="InterPro" id="IPR011990">
    <property type="entry name" value="TPR-like_helical_dom_sf"/>
</dbReference>
<evidence type="ECO:0000256" key="1">
    <source>
        <dbReference type="PROSITE-ProRule" id="PRU00339"/>
    </source>
</evidence>
<gene>
    <name evidence="3" type="ORF">S2091_2139</name>
</gene>
<dbReference type="PANTHER" id="PTHR44366:SF1">
    <property type="entry name" value="UDP-N-ACETYLGLUCOSAMINE--PEPTIDE N-ACETYLGLUCOSAMINYLTRANSFERASE 110 KDA SUBUNIT"/>
    <property type="match status" value="1"/>
</dbReference>